<dbReference type="Proteomes" id="UP000467840">
    <property type="component" value="Chromosome 9"/>
</dbReference>
<organism evidence="3 4">
    <name type="scientific">Hevea brasiliensis</name>
    <name type="common">Para rubber tree</name>
    <name type="synonym">Siphonia brasiliensis</name>
    <dbReference type="NCBI Taxonomy" id="3981"/>
    <lineage>
        <taxon>Eukaryota</taxon>
        <taxon>Viridiplantae</taxon>
        <taxon>Streptophyta</taxon>
        <taxon>Embryophyta</taxon>
        <taxon>Tracheophyta</taxon>
        <taxon>Spermatophyta</taxon>
        <taxon>Magnoliopsida</taxon>
        <taxon>eudicotyledons</taxon>
        <taxon>Gunneridae</taxon>
        <taxon>Pentapetalae</taxon>
        <taxon>rosids</taxon>
        <taxon>fabids</taxon>
        <taxon>Malpighiales</taxon>
        <taxon>Euphorbiaceae</taxon>
        <taxon>Crotonoideae</taxon>
        <taxon>Micrandreae</taxon>
        <taxon>Hevea</taxon>
    </lineage>
</organism>
<feature type="compositionally biased region" description="Low complexity" evidence="1">
    <location>
        <begin position="70"/>
        <end position="90"/>
    </location>
</feature>
<proteinExistence type="predicted"/>
<dbReference type="InterPro" id="IPR057670">
    <property type="entry name" value="SH3_retrovirus"/>
</dbReference>
<reference evidence="3 4" key="1">
    <citation type="journal article" date="2020" name="Mol. Plant">
        <title>The Chromosome-Based Rubber Tree Genome Provides New Insights into Spurge Genome Evolution and Rubber Biosynthesis.</title>
        <authorList>
            <person name="Liu J."/>
            <person name="Shi C."/>
            <person name="Shi C.C."/>
            <person name="Li W."/>
            <person name="Zhang Q.J."/>
            <person name="Zhang Y."/>
            <person name="Li K."/>
            <person name="Lu H.F."/>
            <person name="Shi C."/>
            <person name="Zhu S.T."/>
            <person name="Xiao Z.Y."/>
            <person name="Nan H."/>
            <person name="Yue Y."/>
            <person name="Zhu X.G."/>
            <person name="Wu Y."/>
            <person name="Hong X.N."/>
            <person name="Fan G.Y."/>
            <person name="Tong Y."/>
            <person name="Zhang D."/>
            <person name="Mao C.L."/>
            <person name="Liu Y.L."/>
            <person name="Hao S.J."/>
            <person name="Liu W.Q."/>
            <person name="Lv M.Q."/>
            <person name="Zhang H.B."/>
            <person name="Liu Y."/>
            <person name="Hu-Tang G.R."/>
            <person name="Wang J.P."/>
            <person name="Wang J.H."/>
            <person name="Sun Y.H."/>
            <person name="Ni S.B."/>
            <person name="Chen W.B."/>
            <person name="Zhang X.C."/>
            <person name="Jiao Y.N."/>
            <person name="Eichler E.E."/>
            <person name="Li G.H."/>
            <person name="Liu X."/>
            <person name="Gao L.Z."/>
        </authorList>
    </citation>
    <scope>NUCLEOTIDE SEQUENCE [LARGE SCALE GENOMIC DNA]</scope>
    <source>
        <strain evidence="4">cv. GT1</strain>
        <tissue evidence="3">Leaf</tissue>
    </source>
</reference>
<dbReference type="EMBL" id="JAAGAX010000008">
    <property type="protein sequence ID" value="KAF2308058.1"/>
    <property type="molecule type" value="Genomic_DNA"/>
</dbReference>
<accession>A0A6A6M689</accession>
<gene>
    <name evidence="3" type="ORF">GH714_034810</name>
</gene>
<evidence type="ECO:0000313" key="4">
    <source>
        <dbReference type="Proteomes" id="UP000467840"/>
    </source>
</evidence>
<name>A0A6A6M689_HEVBR</name>
<feature type="region of interest" description="Disordered" evidence="1">
    <location>
        <begin position="48"/>
        <end position="98"/>
    </location>
</feature>
<evidence type="ECO:0000313" key="3">
    <source>
        <dbReference type="EMBL" id="KAF2308058.1"/>
    </source>
</evidence>
<evidence type="ECO:0000259" key="2">
    <source>
        <dbReference type="Pfam" id="PF25597"/>
    </source>
</evidence>
<evidence type="ECO:0000256" key="1">
    <source>
        <dbReference type="SAM" id="MobiDB-lite"/>
    </source>
</evidence>
<keyword evidence="4" id="KW-1185">Reference proteome</keyword>
<feature type="domain" description="Retroviral polymerase SH3-like" evidence="2">
    <location>
        <begin position="2"/>
        <end position="42"/>
    </location>
</feature>
<protein>
    <recommendedName>
        <fullName evidence="2">Retroviral polymerase SH3-like domain-containing protein</fullName>
    </recommendedName>
</protein>
<dbReference type="AlphaFoldDB" id="A0A6A6M689"/>
<sequence length="136" mass="14822">MCFVGYCTQSKAYRLYNPVSGKVIVSRNLLDEEASWCWQEKSDDIQFKIPAENEGSPTIRQQATPPNTPSPFSSTSPSTTSSSSSNSSASEGVAQGDRKALSNEFSSLSWVHRRAEKVPANRIEKLFCKVGVGVAV</sequence>
<comment type="caution">
    <text evidence="3">The sequence shown here is derived from an EMBL/GenBank/DDBJ whole genome shotgun (WGS) entry which is preliminary data.</text>
</comment>
<dbReference type="Pfam" id="PF25597">
    <property type="entry name" value="SH3_retrovirus"/>
    <property type="match status" value="1"/>
</dbReference>